<protein>
    <submittedName>
        <fullName evidence="2">Uncharacterized protein</fullName>
    </submittedName>
</protein>
<feature type="compositionally biased region" description="Basic and acidic residues" evidence="1">
    <location>
        <begin position="69"/>
        <end position="85"/>
    </location>
</feature>
<sequence>MWASDGFKTCAKKNCTFVAEASARRSVELMSGRRRMKALRRLQPPYGPCPLSSCLDPWKGDEEDEGPLFDDKSVEEGFQNRDRQSTNRQVLWQLKTDGLQ</sequence>
<dbReference type="AlphaFoldDB" id="A0A3S5B689"/>
<dbReference type="EMBL" id="CAAALY010269756">
    <property type="protein sequence ID" value="VEL41529.1"/>
    <property type="molecule type" value="Genomic_DNA"/>
</dbReference>
<gene>
    <name evidence="2" type="ORF">PXEA_LOCUS34969</name>
</gene>
<name>A0A3S5B689_9PLAT</name>
<proteinExistence type="predicted"/>
<evidence type="ECO:0000313" key="2">
    <source>
        <dbReference type="EMBL" id="VEL41529.1"/>
    </source>
</evidence>
<accession>A0A3S5B689</accession>
<organism evidence="2 3">
    <name type="scientific">Protopolystoma xenopodis</name>
    <dbReference type="NCBI Taxonomy" id="117903"/>
    <lineage>
        <taxon>Eukaryota</taxon>
        <taxon>Metazoa</taxon>
        <taxon>Spiralia</taxon>
        <taxon>Lophotrochozoa</taxon>
        <taxon>Platyhelminthes</taxon>
        <taxon>Monogenea</taxon>
        <taxon>Polyopisthocotylea</taxon>
        <taxon>Polystomatidea</taxon>
        <taxon>Polystomatidae</taxon>
        <taxon>Protopolystoma</taxon>
    </lineage>
</organism>
<comment type="caution">
    <text evidence="2">The sequence shown here is derived from an EMBL/GenBank/DDBJ whole genome shotgun (WGS) entry which is preliminary data.</text>
</comment>
<evidence type="ECO:0000256" key="1">
    <source>
        <dbReference type="SAM" id="MobiDB-lite"/>
    </source>
</evidence>
<keyword evidence="3" id="KW-1185">Reference proteome</keyword>
<reference evidence="2" key="1">
    <citation type="submission" date="2018-11" db="EMBL/GenBank/DDBJ databases">
        <authorList>
            <consortium name="Pathogen Informatics"/>
        </authorList>
    </citation>
    <scope>NUCLEOTIDE SEQUENCE</scope>
</reference>
<evidence type="ECO:0000313" key="3">
    <source>
        <dbReference type="Proteomes" id="UP000784294"/>
    </source>
</evidence>
<dbReference type="Proteomes" id="UP000784294">
    <property type="component" value="Unassembled WGS sequence"/>
</dbReference>
<feature type="region of interest" description="Disordered" evidence="1">
    <location>
        <begin position="59"/>
        <end position="89"/>
    </location>
</feature>